<comment type="catalytic activity">
    <reaction evidence="12 13">
        <text>beta-D-fructose 6-phosphate + ATP = beta-D-fructose 1,6-bisphosphate + ADP + H(+)</text>
        <dbReference type="Rhea" id="RHEA:16109"/>
        <dbReference type="ChEBI" id="CHEBI:15378"/>
        <dbReference type="ChEBI" id="CHEBI:30616"/>
        <dbReference type="ChEBI" id="CHEBI:32966"/>
        <dbReference type="ChEBI" id="CHEBI:57634"/>
        <dbReference type="ChEBI" id="CHEBI:456216"/>
        <dbReference type="EC" id="2.7.1.11"/>
    </reaction>
</comment>
<protein>
    <recommendedName>
        <fullName evidence="13">6-phosphofructokinase</fullName>
        <ecNumber evidence="13">2.7.1.11</ecNumber>
    </recommendedName>
    <alternativeName>
        <fullName evidence="13">Phosphohexokinase</fullName>
    </alternativeName>
</protein>
<dbReference type="PANTHER" id="PTHR13697">
    <property type="entry name" value="PHOSPHOFRUCTOKINASE"/>
    <property type="match status" value="1"/>
</dbReference>
<sequence length="948" mass="104982">MRRDAKHYCMTLLSIQNGAVDVSLPGTARSRSARPTPEEKLIGGAFYPLQFALDCSYLNRELKALLSLQRRLWNNAGQQKIHREPIWSRKVYWRPDKWWRCSRQVLERDSHDAVITWKKPTASQACARGYQGMVDGGDNIKEASWESVSSMLQVGGTVIGSARCKDFRTHEGRLRAALNLVQRGITNLCVIGGDGSLTGANLFREEWSGLLDELVQSGEISEEAAQTHSALHIVGMVGSIDNDFCGTDMTIGTDSALHRIIEVVDAIMTTAQSHQRTFVLEVMGRHCGYLALVSALACGADWVLIPEMPPKDGWEEQMCHKLSESRLRGSRLNIIIVAEGATDRHGNPISSNAVKDNRADKKRLNIIIVAEGAIDQNNKSITTELIKDASRMGVEAVLALLEASPGTPACVVSLCGNQAVRVPLMECVQMTQEVQKAMDEKRFEEAVKLRGRSFENNLNTYKLLSHRKIDSELPHSSFNVAVLNVGAPAAGMNAAVRSAVRVGITEGHTMFAVNDGFEGFYKGQIKEIKWGDVGGWTGQGGSLLGTKRQDYVSKGLLTLPAKHVDKIAEQMRIHNINALLVIGGFEAYLGLLELQAARSKHAELCVPMVMVPATVSNNIPGSDLSIGADTALNAITDAFESLLQLVDARSRYEEFCVPMCMLPATISNNVSGTDLSIGADTSLNAIVETCDRIKQSASGTKRRVFIIETMGGYCGYLATVGGLAAGADAAYIYEEPFDIRDLQAGIFSSVYYLRKERENVIVMLSFYECSIFQSNVEHLTEKMKTSIQRGLVLRNENSSENYTTDFIYQLYSEEGKGVFDCRKNVLGHMQQGGAPSPFDRNFGTKIAAKAMQWISKKLKEFYREGRVFANTEDSACLLGMRRRALVFQPVVQLKDETDFVHRIPKEQWWLRLRPLMKILAKYKTSYDVSDLGQLEHIVRLRAKDISAI</sequence>
<keyword evidence="9 13" id="KW-0067">ATP-binding</keyword>
<dbReference type="EMBL" id="JACTAM010000002">
    <property type="protein sequence ID" value="KAI2667892.1"/>
    <property type="molecule type" value="Genomic_DNA"/>
</dbReference>
<evidence type="ECO:0000256" key="3">
    <source>
        <dbReference type="ARBA" id="ARBA00022490"/>
    </source>
</evidence>
<feature type="domain" description="Phosphofructokinase" evidence="14">
    <location>
        <begin position="125"/>
        <end position="399"/>
    </location>
</feature>
<proteinExistence type="inferred from homology"/>
<comment type="pathway">
    <text evidence="2 13">Carbohydrate degradation; glycolysis; D-glyceraldehyde 3-phosphate and glycerone phosphate from D-glucose: step 3/4.</text>
</comment>
<dbReference type="Gene3D" id="3.40.50.450">
    <property type="match status" value="3"/>
</dbReference>
<dbReference type="InterPro" id="IPR022953">
    <property type="entry name" value="ATP_PFK"/>
</dbReference>
<dbReference type="Pfam" id="PF00365">
    <property type="entry name" value="PFK"/>
    <property type="match status" value="2"/>
</dbReference>
<feature type="domain" description="Phosphofructokinase" evidence="14">
    <location>
        <begin position="645"/>
        <end position="854"/>
    </location>
</feature>
<comment type="caution">
    <text evidence="15">The sequence shown here is derived from an EMBL/GenBank/DDBJ whole genome shotgun (WGS) entry which is preliminary data.</text>
</comment>
<evidence type="ECO:0000313" key="16">
    <source>
        <dbReference type="Proteomes" id="UP000830375"/>
    </source>
</evidence>
<dbReference type="InterPro" id="IPR015912">
    <property type="entry name" value="Phosphofructokinase_CS"/>
</dbReference>
<dbReference type="PRINTS" id="PR00476">
    <property type="entry name" value="PHFRCTKINASE"/>
</dbReference>
<keyword evidence="5 13" id="KW-0808">Transferase</keyword>
<evidence type="ECO:0000256" key="12">
    <source>
        <dbReference type="ARBA" id="ARBA00048070"/>
    </source>
</evidence>
<keyword evidence="16" id="KW-1185">Reference proteome</keyword>
<evidence type="ECO:0000313" key="15">
    <source>
        <dbReference type="EMBL" id="KAI2667892.1"/>
    </source>
</evidence>
<dbReference type="PIRSF" id="PIRSF000533">
    <property type="entry name" value="ATP_PFK_euk"/>
    <property type="match status" value="1"/>
</dbReference>
<name>A0ABQ8MYJ4_LABRO</name>
<dbReference type="Proteomes" id="UP000830375">
    <property type="component" value="Unassembled WGS sequence"/>
</dbReference>
<evidence type="ECO:0000256" key="1">
    <source>
        <dbReference type="ARBA" id="ARBA00001946"/>
    </source>
</evidence>
<evidence type="ECO:0000256" key="7">
    <source>
        <dbReference type="ARBA" id="ARBA00022741"/>
    </source>
</evidence>
<evidence type="ECO:0000256" key="4">
    <source>
        <dbReference type="ARBA" id="ARBA00022533"/>
    </source>
</evidence>
<dbReference type="PANTHER" id="PTHR13697:SF53">
    <property type="entry name" value="ATP-DEPENDENT 6-PHOSPHOFRUCTOKINASE"/>
    <property type="match status" value="1"/>
</dbReference>
<evidence type="ECO:0000256" key="5">
    <source>
        <dbReference type="ARBA" id="ARBA00022679"/>
    </source>
</evidence>
<dbReference type="PROSITE" id="PS00433">
    <property type="entry name" value="PHOSPHOFRUCTOKINASE"/>
    <property type="match status" value="1"/>
</dbReference>
<keyword evidence="3" id="KW-0963">Cytoplasm</keyword>
<evidence type="ECO:0000256" key="13">
    <source>
        <dbReference type="PIRNR" id="PIRNR000533"/>
    </source>
</evidence>
<comment type="similarity">
    <text evidence="13">Belongs to the phosphofructokinase type A (PFKA) family. ATP-dependent PFK group I subfamily. Eukaryotic two domain clade "E" sub-subfamily.</text>
</comment>
<dbReference type="InterPro" id="IPR009161">
    <property type="entry name" value="6-Pfructokinase_euk"/>
</dbReference>
<reference evidence="15 16" key="1">
    <citation type="submission" date="2022-01" db="EMBL/GenBank/DDBJ databases">
        <title>A high-quality chromosome-level genome assembly of rohu carp, Labeo rohita.</title>
        <authorList>
            <person name="Arick M.A. II"/>
            <person name="Hsu C.-Y."/>
            <person name="Magbanua Z."/>
            <person name="Pechanova O."/>
            <person name="Grover C."/>
            <person name="Miller E."/>
            <person name="Thrash A."/>
            <person name="Ezzel L."/>
            <person name="Alam S."/>
            <person name="Benzie J."/>
            <person name="Hamilton M."/>
            <person name="Karsi A."/>
            <person name="Lawrence M.L."/>
            <person name="Peterson D.G."/>
        </authorList>
    </citation>
    <scope>NUCLEOTIDE SEQUENCE [LARGE SCALE GENOMIC DNA]</scope>
    <source>
        <strain evidence="16">BAU-BD-2019</strain>
        <tissue evidence="15">Blood</tissue>
    </source>
</reference>
<gene>
    <name evidence="15" type="ORF">H4Q32_004496</name>
</gene>
<dbReference type="EC" id="2.7.1.11" evidence="13"/>
<dbReference type="NCBIfam" id="TIGR02478">
    <property type="entry name" value="6PF1K_euk"/>
    <property type="match status" value="1"/>
</dbReference>
<keyword evidence="6" id="KW-0479">Metal-binding</keyword>
<evidence type="ECO:0000256" key="6">
    <source>
        <dbReference type="ARBA" id="ARBA00022723"/>
    </source>
</evidence>
<keyword evidence="11 13" id="KW-0324">Glycolysis</keyword>
<organism evidence="15 16">
    <name type="scientific">Labeo rohita</name>
    <name type="common">Indian major carp</name>
    <name type="synonym">Cyprinus rohita</name>
    <dbReference type="NCBI Taxonomy" id="84645"/>
    <lineage>
        <taxon>Eukaryota</taxon>
        <taxon>Metazoa</taxon>
        <taxon>Chordata</taxon>
        <taxon>Craniata</taxon>
        <taxon>Vertebrata</taxon>
        <taxon>Euteleostomi</taxon>
        <taxon>Actinopterygii</taxon>
        <taxon>Neopterygii</taxon>
        <taxon>Teleostei</taxon>
        <taxon>Ostariophysi</taxon>
        <taxon>Cypriniformes</taxon>
        <taxon>Cyprinidae</taxon>
        <taxon>Labeoninae</taxon>
        <taxon>Labeonini</taxon>
        <taxon>Labeo</taxon>
    </lineage>
</organism>
<evidence type="ECO:0000259" key="14">
    <source>
        <dbReference type="Pfam" id="PF00365"/>
    </source>
</evidence>
<keyword evidence="10" id="KW-0460">Magnesium</keyword>
<dbReference type="SUPFAM" id="SSF53784">
    <property type="entry name" value="Phosphofructokinase"/>
    <property type="match status" value="3"/>
</dbReference>
<keyword evidence="8 13" id="KW-0418">Kinase</keyword>
<dbReference type="Gene3D" id="3.40.50.460">
    <property type="entry name" value="Phosphofructokinase domain"/>
    <property type="match status" value="2"/>
</dbReference>
<accession>A0ABQ8MYJ4</accession>
<dbReference type="InterPro" id="IPR035966">
    <property type="entry name" value="PKF_sf"/>
</dbReference>
<dbReference type="InterPro" id="IPR000023">
    <property type="entry name" value="Phosphofructokinase_dom"/>
</dbReference>
<comment type="cofactor">
    <cofactor evidence="1">
        <name>Mg(2+)</name>
        <dbReference type="ChEBI" id="CHEBI:18420"/>
    </cofactor>
</comment>
<keyword evidence="7 13" id="KW-0547">Nucleotide-binding</keyword>
<keyword evidence="4" id="KW-0021">Allosteric enzyme</keyword>
<evidence type="ECO:0000256" key="8">
    <source>
        <dbReference type="ARBA" id="ARBA00022777"/>
    </source>
</evidence>
<evidence type="ECO:0000256" key="11">
    <source>
        <dbReference type="ARBA" id="ARBA00023152"/>
    </source>
</evidence>
<evidence type="ECO:0000256" key="10">
    <source>
        <dbReference type="ARBA" id="ARBA00022842"/>
    </source>
</evidence>
<evidence type="ECO:0000256" key="2">
    <source>
        <dbReference type="ARBA" id="ARBA00004679"/>
    </source>
</evidence>
<evidence type="ECO:0000256" key="9">
    <source>
        <dbReference type="ARBA" id="ARBA00022840"/>
    </source>
</evidence>